<dbReference type="Pfam" id="PF01522">
    <property type="entry name" value="Polysacc_deac_1"/>
    <property type="match status" value="1"/>
</dbReference>
<dbReference type="AlphaFoldDB" id="A0A5D4U3Y3"/>
<evidence type="ECO:0000313" key="5">
    <source>
        <dbReference type="EMBL" id="TYS88535.1"/>
    </source>
</evidence>
<protein>
    <submittedName>
        <fullName evidence="5">Polysaccharide deacetylase family protein</fullName>
    </submittedName>
</protein>
<keyword evidence="3" id="KW-0812">Transmembrane</keyword>
<dbReference type="Proteomes" id="UP000324269">
    <property type="component" value="Unassembled WGS sequence"/>
</dbReference>
<keyword evidence="3" id="KW-0472">Membrane</keyword>
<dbReference type="Gene3D" id="3.90.640.20">
    <property type="entry name" value="Heat-shock cognate protein, ATPase"/>
    <property type="match status" value="1"/>
</dbReference>
<accession>A0A5D4U3Y3</accession>
<feature type="domain" description="NodB homology" evidence="4">
    <location>
        <begin position="263"/>
        <end position="440"/>
    </location>
</feature>
<keyword evidence="1" id="KW-0479">Metal-binding</keyword>
<dbReference type="GO" id="GO:0016020">
    <property type="term" value="C:membrane"/>
    <property type="evidence" value="ECO:0007669"/>
    <property type="project" value="TreeGrafter"/>
</dbReference>
<dbReference type="GO" id="GO:0046872">
    <property type="term" value="F:metal ion binding"/>
    <property type="evidence" value="ECO:0007669"/>
    <property type="project" value="UniProtKB-KW"/>
</dbReference>
<keyword evidence="3" id="KW-1133">Transmembrane helix</keyword>
<keyword evidence="2" id="KW-0378">Hydrolase</keyword>
<dbReference type="PANTHER" id="PTHR10587">
    <property type="entry name" value="GLYCOSYL TRANSFERASE-RELATED"/>
    <property type="match status" value="1"/>
</dbReference>
<dbReference type="Gene3D" id="3.30.565.40">
    <property type="entry name" value="Fervidobacterium nodosum Rt17-B1 like"/>
    <property type="match status" value="1"/>
</dbReference>
<feature type="transmembrane region" description="Helical" evidence="3">
    <location>
        <begin position="12"/>
        <end position="38"/>
    </location>
</feature>
<reference evidence="5 6" key="1">
    <citation type="submission" date="2019-08" db="EMBL/GenBank/DDBJ databases">
        <title>Bacillus genomes from the desert of Cuatro Cienegas, Coahuila.</title>
        <authorList>
            <person name="Olmedo-Alvarez G."/>
        </authorList>
    </citation>
    <scope>NUCLEOTIDE SEQUENCE [LARGE SCALE GENOMIC DNA]</scope>
    <source>
        <strain evidence="5 6">CH87b_3T</strain>
    </source>
</reference>
<dbReference type="EMBL" id="VTEZ01000001">
    <property type="protein sequence ID" value="TYS88535.1"/>
    <property type="molecule type" value="Genomic_DNA"/>
</dbReference>
<dbReference type="GO" id="GO:0005975">
    <property type="term" value="P:carbohydrate metabolic process"/>
    <property type="evidence" value="ECO:0007669"/>
    <property type="project" value="InterPro"/>
</dbReference>
<dbReference type="PROSITE" id="PS51677">
    <property type="entry name" value="NODB"/>
    <property type="match status" value="1"/>
</dbReference>
<organism evidence="5 6">
    <name type="scientific">Rossellomorea aquimaris</name>
    <dbReference type="NCBI Taxonomy" id="189382"/>
    <lineage>
        <taxon>Bacteria</taxon>
        <taxon>Bacillati</taxon>
        <taxon>Bacillota</taxon>
        <taxon>Bacilli</taxon>
        <taxon>Bacillales</taxon>
        <taxon>Bacillaceae</taxon>
        <taxon>Rossellomorea</taxon>
    </lineage>
</organism>
<evidence type="ECO:0000256" key="3">
    <source>
        <dbReference type="SAM" id="Phobius"/>
    </source>
</evidence>
<proteinExistence type="predicted"/>
<dbReference type="OrthoDB" id="9812065at2"/>
<gene>
    <name evidence="5" type="ORF">FZC85_03695</name>
</gene>
<sequence>MLKKIPFRQIRWPGWVVLFVIGFSLVYGMAQLVVGIGFDKDSGQASLSSINFETVTEKTDTYTMSVKTPVIGDSNIHKPIQGWIKQEKEAFLAAVKENKDELGEGYRAHLIIQADVKKATDDTYSIIFNSYQLVNDIRGQQQVKIYTIDASEERILHLSDIMQTSGKAIHIIRNQILKNESIHLVDDKVDKVLSDPASWNWSISPRALTLYFEESEISAKGAGPIQVEVPIKLIRPYLNKKTADALGTSEGTPVNVSIEPEGKYVALTFDDGPSMEVTPRILKILKAHDVQATFFMLGSQAEKYPSLAKRVAEAGHEIGNHTDHHQDLTKIGRNQVAQEIQISSRKIEEATGQIPSSLRPPYGAINHEVVEVAGDYGSPIVLWSVDSLDWKNKNADSINRVVQKEITPGSIILLHDVHPTTADALPTLLTTLEKEGYQFVTVSQLQSINAEESAGPYYGNI</sequence>
<evidence type="ECO:0000313" key="6">
    <source>
        <dbReference type="Proteomes" id="UP000324269"/>
    </source>
</evidence>
<evidence type="ECO:0000256" key="1">
    <source>
        <dbReference type="ARBA" id="ARBA00022723"/>
    </source>
</evidence>
<dbReference type="InterPro" id="IPR050248">
    <property type="entry name" value="Polysacc_deacetylase_ArnD"/>
</dbReference>
<dbReference type="RefSeq" id="WP_148967835.1">
    <property type="nucleotide sequence ID" value="NZ_JBNIKW010000001.1"/>
</dbReference>
<dbReference type="Gene3D" id="3.20.20.370">
    <property type="entry name" value="Glycoside hydrolase/deacetylase"/>
    <property type="match status" value="1"/>
</dbReference>
<comment type="caution">
    <text evidence="5">The sequence shown here is derived from an EMBL/GenBank/DDBJ whole genome shotgun (WGS) entry which is preliminary data.</text>
</comment>
<dbReference type="SUPFAM" id="SSF88713">
    <property type="entry name" value="Glycoside hydrolase/deacetylase"/>
    <property type="match status" value="1"/>
</dbReference>
<evidence type="ECO:0000259" key="4">
    <source>
        <dbReference type="PROSITE" id="PS51677"/>
    </source>
</evidence>
<dbReference type="InterPro" id="IPR037126">
    <property type="entry name" value="PdaC/RsiV-like_sf"/>
</dbReference>
<dbReference type="PANTHER" id="PTHR10587:SF133">
    <property type="entry name" value="CHITIN DEACETYLASE 1-RELATED"/>
    <property type="match status" value="1"/>
</dbReference>
<dbReference type="GO" id="GO:0016810">
    <property type="term" value="F:hydrolase activity, acting on carbon-nitrogen (but not peptide) bonds"/>
    <property type="evidence" value="ECO:0007669"/>
    <property type="project" value="InterPro"/>
</dbReference>
<dbReference type="InterPro" id="IPR002509">
    <property type="entry name" value="NODB_dom"/>
</dbReference>
<evidence type="ECO:0000256" key="2">
    <source>
        <dbReference type="ARBA" id="ARBA00022801"/>
    </source>
</evidence>
<name>A0A5D4U3Y3_9BACI</name>
<dbReference type="InterPro" id="IPR011330">
    <property type="entry name" value="Glyco_hydro/deAcase_b/a-brl"/>
</dbReference>